<dbReference type="Gene3D" id="1.10.150.240">
    <property type="entry name" value="Putative phosphatase, domain 2"/>
    <property type="match status" value="1"/>
</dbReference>
<protein>
    <submittedName>
        <fullName evidence="3">MTA/SAH nucleosidase</fullName>
    </submittedName>
</protein>
<keyword evidence="1" id="KW-0378">Hydrolase</keyword>
<dbReference type="PANTHER" id="PTHR43434">
    <property type="entry name" value="PHOSPHOGLYCOLATE PHOSPHATASE"/>
    <property type="match status" value="1"/>
</dbReference>
<dbReference type="SFLD" id="SFLDS00003">
    <property type="entry name" value="Haloacid_Dehalogenase"/>
    <property type="match status" value="1"/>
</dbReference>
<accession>A0ABQ5NN18</accession>
<dbReference type="InterPro" id="IPR023214">
    <property type="entry name" value="HAD_sf"/>
</dbReference>
<comment type="caution">
    <text evidence="3">The sequence shown here is derived from an EMBL/GenBank/DDBJ whole genome shotgun (WGS) entry which is preliminary data.</text>
</comment>
<dbReference type="InterPro" id="IPR050155">
    <property type="entry name" value="HAD-like_hydrolase_sf"/>
</dbReference>
<gene>
    <name evidence="3" type="primary">pfs</name>
    <name evidence="3" type="ORF">LYSBPC_26350</name>
</gene>
<dbReference type="RefSeq" id="WP_264989309.1">
    <property type="nucleotide sequence ID" value="NZ_BRZA01000003.1"/>
</dbReference>
<dbReference type="Pfam" id="PF13419">
    <property type="entry name" value="HAD_2"/>
    <property type="match status" value="1"/>
</dbReference>
<dbReference type="InterPro" id="IPR036412">
    <property type="entry name" value="HAD-like_sf"/>
</dbReference>
<dbReference type="Proteomes" id="UP001065593">
    <property type="component" value="Unassembled WGS sequence"/>
</dbReference>
<dbReference type="InterPro" id="IPR041492">
    <property type="entry name" value="HAD_2"/>
</dbReference>
<evidence type="ECO:0000313" key="3">
    <source>
        <dbReference type="EMBL" id="GLC89508.1"/>
    </source>
</evidence>
<dbReference type="SFLD" id="SFLDG01129">
    <property type="entry name" value="C1.5:_HAD__Beta-PGM__Phosphata"/>
    <property type="match status" value="1"/>
</dbReference>
<dbReference type="Gene3D" id="3.40.50.1000">
    <property type="entry name" value="HAD superfamily/HAD-like"/>
    <property type="match status" value="1"/>
</dbReference>
<dbReference type="InterPro" id="IPR006439">
    <property type="entry name" value="HAD-SF_hydro_IA"/>
</dbReference>
<dbReference type="NCBIfam" id="TIGR01549">
    <property type="entry name" value="HAD-SF-IA-v1"/>
    <property type="match status" value="1"/>
</dbReference>
<name>A0ABQ5NN18_9BACI</name>
<dbReference type="PANTHER" id="PTHR43434:SF1">
    <property type="entry name" value="PHOSPHOGLYCOLATE PHOSPHATASE"/>
    <property type="match status" value="1"/>
</dbReference>
<keyword evidence="4" id="KW-1185">Reference proteome</keyword>
<evidence type="ECO:0000313" key="4">
    <source>
        <dbReference type="Proteomes" id="UP001065593"/>
    </source>
</evidence>
<sequence length="218" mass="24787">MKKAIIFDMDGTLFQTNFILEPALEATFDVLRKKSLWQGVTPLEHYREIMGVSLPVVWQTLCPMHDEFTQQESNVLFQHQLIELIRQGKGALYPNVEATLAKLAEHYPLYIASNGQTEYLQAIVETYKLERYIQGVYSIDMINSGHKSDLVKRVLEDNDIKRGAVVGDRLSDIRAAHDNGLVSIAVRFDFAQEAELQQADMVIDDLQQLVTLSIAFDN</sequence>
<evidence type="ECO:0000256" key="2">
    <source>
        <dbReference type="ARBA" id="ARBA00022842"/>
    </source>
</evidence>
<dbReference type="SUPFAM" id="SSF56784">
    <property type="entry name" value="HAD-like"/>
    <property type="match status" value="1"/>
</dbReference>
<proteinExistence type="predicted"/>
<reference evidence="3" key="1">
    <citation type="submission" date="2022-08" db="EMBL/GenBank/DDBJ databases">
        <title>Draft genome sequence of Lysinibacillus sp. strain KH24.</title>
        <authorList>
            <person name="Kanbe H."/>
            <person name="Itoh H."/>
        </authorList>
    </citation>
    <scope>NUCLEOTIDE SEQUENCE</scope>
    <source>
        <strain evidence="3">KH24</strain>
    </source>
</reference>
<dbReference type="InterPro" id="IPR023198">
    <property type="entry name" value="PGP-like_dom2"/>
</dbReference>
<dbReference type="EMBL" id="BRZA01000003">
    <property type="protein sequence ID" value="GLC89508.1"/>
    <property type="molecule type" value="Genomic_DNA"/>
</dbReference>
<keyword evidence="2" id="KW-0460">Magnesium</keyword>
<evidence type="ECO:0000256" key="1">
    <source>
        <dbReference type="ARBA" id="ARBA00022801"/>
    </source>
</evidence>
<organism evidence="3 4">
    <name type="scientific">Lysinibacillus piscis</name>
    <dbReference type="NCBI Taxonomy" id="2518931"/>
    <lineage>
        <taxon>Bacteria</taxon>
        <taxon>Bacillati</taxon>
        <taxon>Bacillota</taxon>
        <taxon>Bacilli</taxon>
        <taxon>Bacillales</taxon>
        <taxon>Bacillaceae</taxon>
        <taxon>Lysinibacillus</taxon>
    </lineage>
</organism>